<evidence type="ECO:0000313" key="5">
    <source>
        <dbReference type="Proteomes" id="UP000198431"/>
    </source>
</evidence>
<dbReference type="Gene3D" id="3.90.550.10">
    <property type="entry name" value="Spore Coat Polysaccharide Biosynthesis Protein SpsA, Chain A"/>
    <property type="match status" value="1"/>
</dbReference>
<reference evidence="3 4" key="2">
    <citation type="submission" date="2016-11" db="EMBL/GenBank/DDBJ databases">
        <authorList>
            <person name="Varghese N."/>
            <person name="Submissions S."/>
        </authorList>
    </citation>
    <scope>NUCLEOTIDE SEQUENCE [LARGE SCALE GENOMIC DNA]</scope>
    <source>
        <strain evidence="3 4">DSM 6368</strain>
    </source>
</reference>
<accession>A0AB36P574</accession>
<evidence type="ECO:0000259" key="1">
    <source>
        <dbReference type="Pfam" id="PF00535"/>
    </source>
</evidence>
<reference evidence="2 5" key="1">
    <citation type="submission" date="2016-11" db="EMBL/GenBank/DDBJ databases">
        <title>Whole genomes of Flavobacteriaceae.</title>
        <authorList>
            <person name="Stine C."/>
            <person name="Li C."/>
            <person name="Tadesse D."/>
        </authorList>
    </citation>
    <scope>NUCLEOTIDE SEQUENCE [LARGE SCALE GENOMIC DNA]</scope>
    <source>
        <strain evidence="2 5">ATCC 19366</strain>
    </source>
</reference>
<dbReference type="PANTHER" id="PTHR43179:SF10">
    <property type="entry name" value="GLYCOSYL TRANSFERASE"/>
    <property type="match status" value="1"/>
</dbReference>
<comment type="caution">
    <text evidence="2">The sequence shown here is derived from an EMBL/GenBank/DDBJ whole genome shotgun (WGS) entry which is preliminary data.</text>
</comment>
<dbReference type="SUPFAM" id="SSF53448">
    <property type="entry name" value="Nucleotide-diphospho-sugar transferases"/>
    <property type="match status" value="1"/>
</dbReference>
<dbReference type="Proteomes" id="UP000198431">
    <property type="component" value="Unassembled WGS sequence"/>
</dbReference>
<keyword evidence="4" id="KW-1185">Reference proteome</keyword>
<evidence type="ECO:0000313" key="4">
    <source>
        <dbReference type="Proteomes" id="UP000184216"/>
    </source>
</evidence>
<protein>
    <submittedName>
        <fullName evidence="2">Glycosyl transferase family 2</fullName>
    </submittedName>
</protein>
<dbReference type="InterPro" id="IPR001173">
    <property type="entry name" value="Glyco_trans_2-like"/>
</dbReference>
<dbReference type="InterPro" id="IPR029044">
    <property type="entry name" value="Nucleotide-diphossugar_trans"/>
</dbReference>
<dbReference type="Proteomes" id="UP000184216">
    <property type="component" value="Unassembled WGS sequence"/>
</dbReference>
<dbReference type="RefSeq" id="WP_073395888.1">
    <property type="nucleotide sequence ID" value="NZ_FRBX01000004.1"/>
</dbReference>
<feature type="domain" description="Glycosyltransferase 2-like" evidence="1">
    <location>
        <begin position="11"/>
        <end position="158"/>
    </location>
</feature>
<proteinExistence type="predicted"/>
<dbReference type="EMBL" id="FRBX01000004">
    <property type="protein sequence ID" value="SHM73652.1"/>
    <property type="molecule type" value="Genomic_DNA"/>
</dbReference>
<gene>
    <name evidence="2" type="ORF">B0A72_01685</name>
    <name evidence="3" type="ORF">SAMN05444387_3043</name>
</gene>
<sequence length="275" mass="31930">MLSLSNASASIVLYNTDKSELSRVIDSIFRTKTNLPLYLIDNSLTDDLKVFLDYNSQIKYIHNPSNPGFGASHNIAIQKSIEQGAKYHFIVNPDIYFDEDVISPMIDFMENDASIGMMMPQILNLDGTVQNLPKLLPSPIDILWRKLKKPQKAYDKFINQYELRQVAKNMIYNAPVLSGCFTLLNLEAIKKVGMYDDKFFMYFEDWDLSRRIHQQYKTIYFPLVSVYHGYDSGANKSSRLFKIFLNSAVTYFNKWGWFLDSEREKINKNALSQFI</sequence>
<keyword evidence="2" id="KW-0808">Transferase</keyword>
<dbReference type="EMBL" id="MUHB01000003">
    <property type="protein sequence ID" value="OXB07602.1"/>
    <property type="molecule type" value="Genomic_DNA"/>
</dbReference>
<dbReference type="AlphaFoldDB" id="A0AB36P574"/>
<dbReference type="GO" id="GO:0016740">
    <property type="term" value="F:transferase activity"/>
    <property type="evidence" value="ECO:0007669"/>
    <property type="project" value="UniProtKB-KW"/>
</dbReference>
<dbReference type="Pfam" id="PF00535">
    <property type="entry name" value="Glycos_transf_2"/>
    <property type="match status" value="1"/>
</dbReference>
<dbReference type="PANTHER" id="PTHR43179">
    <property type="entry name" value="RHAMNOSYLTRANSFERASE WBBL"/>
    <property type="match status" value="1"/>
</dbReference>
<evidence type="ECO:0000313" key="3">
    <source>
        <dbReference type="EMBL" id="SHM73652.1"/>
    </source>
</evidence>
<name>A0AB36P574_9FLAO</name>
<organism evidence="2 5">
    <name type="scientific">Flavobacterium pectinovorum</name>
    <dbReference type="NCBI Taxonomy" id="29533"/>
    <lineage>
        <taxon>Bacteria</taxon>
        <taxon>Pseudomonadati</taxon>
        <taxon>Bacteroidota</taxon>
        <taxon>Flavobacteriia</taxon>
        <taxon>Flavobacteriales</taxon>
        <taxon>Flavobacteriaceae</taxon>
        <taxon>Flavobacterium</taxon>
    </lineage>
</organism>
<evidence type="ECO:0000313" key="2">
    <source>
        <dbReference type="EMBL" id="OXB07602.1"/>
    </source>
</evidence>